<feature type="transmembrane region" description="Helical" evidence="10">
    <location>
        <begin position="57"/>
        <end position="74"/>
    </location>
</feature>
<evidence type="ECO:0000256" key="10">
    <source>
        <dbReference type="SAM" id="Phobius"/>
    </source>
</evidence>
<dbReference type="GO" id="GO:0098719">
    <property type="term" value="P:sodium ion import across plasma membrane"/>
    <property type="evidence" value="ECO:0007669"/>
    <property type="project" value="TreeGrafter"/>
</dbReference>
<keyword evidence="2" id="KW-0813">Transport</keyword>
<dbReference type="InParanoid" id="A0A330L5S9"/>
<keyword evidence="9" id="KW-0739">Sodium transport</keyword>
<gene>
    <name evidence="12" type="ORF">NITLEN_20697</name>
</gene>
<dbReference type="PANTHER" id="PTHR10110:SF86">
    <property type="entry name" value="SODIUM_HYDROGEN EXCHANGER 7"/>
    <property type="match status" value="1"/>
</dbReference>
<evidence type="ECO:0000313" key="12">
    <source>
        <dbReference type="EMBL" id="SPP65057.1"/>
    </source>
</evidence>
<dbReference type="GO" id="GO:0015385">
    <property type="term" value="F:sodium:proton antiporter activity"/>
    <property type="evidence" value="ECO:0007669"/>
    <property type="project" value="InterPro"/>
</dbReference>
<evidence type="ECO:0000256" key="6">
    <source>
        <dbReference type="ARBA" id="ARBA00023053"/>
    </source>
</evidence>
<feature type="domain" description="Cation/H+ exchanger transmembrane" evidence="11">
    <location>
        <begin position="16"/>
        <end position="139"/>
    </location>
</feature>
<keyword evidence="6" id="KW-0915">Sodium</keyword>
<dbReference type="GO" id="GO:0005886">
    <property type="term" value="C:plasma membrane"/>
    <property type="evidence" value="ECO:0007669"/>
    <property type="project" value="UniProtKB-SubCell"/>
</dbReference>
<evidence type="ECO:0000259" key="11">
    <source>
        <dbReference type="Pfam" id="PF00999"/>
    </source>
</evidence>
<sequence>MDGLHHLEIVILLLAVVLLLTTLAEKLVIPYPILLVIGGLILGLIPGIPTVTLSPDLVFLVFLPPILSAAAYFTSWREFKQNLRPISWLAVGLVVVTTAVVAIVTRAVLPGLGWAEAIALGAIVSPPDAVSATAIGKRLRIPPPRGDDSGRRKLGERCDRAGVVSRGRRGRDRREFRAGRRAAALCVRRCRGGGDWDRCWTGLALGGSRGNRQFHGGRHYAGYALCGVGVGRSDACFVGAGLCGRRIVCAAAF</sequence>
<comment type="subcellular location">
    <subcellularLocation>
        <location evidence="1">Cell membrane</location>
        <topology evidence="1">Multi-pass membrane protein</topology>
    </subcellularLocation>
</comment>
<evidence type="ECO:0000256" key="7">
    <source>
        <dbReference type="ARBA" id="ARBA00023065"/>
    </source>
</evidence>
<dbReference type="EMBL" id="OUNR01000012">
    <property type="protein sequence ID" value="SPP65057.1"/>
    <property type="molecule type" value="Genomic_DNA"/>
</dbReference>
<keyword evidence="5 10" id="KW-1133">Transmembrane helix</keyword>
<evidence type="ECO:0000256" key="8">
    <source>
        <dbReference type="ARBA" id="ARBA00023136"/>
    </source>
</evidence>
<dbReference type="PANTHER" id="PTHR10110">
    <property type="entry name" value="SODIUM/HYDROGEN EXCHANGER"/>
    <property type="match status" value="1"/>
</dbReference>
<keyword evidence="4 10" id="KW-0812">Transmembrane</keyword>
<evidence type="ECO:0000256" key="2">
    <source>
        <dbReference type="ARBA" id="ARBA00022448"/>
    </source>
</evidence>
<evidence type="ECO:0000256" key="1">
    <source>
        <dbReference type="ARBA" id="ARBA00004651"/>
    </source>
</evidence>
<evidence type="ECO:0000313" key="13">
    <source>
        <dbReference type="Proteomes" id="UP000248168"/>
    </source>
</evidence>
<dbReference type="GO" id="GO:0015386">
    <property type="term" value="F:potassium:proton antiporter activity"/>
    <property type="evidence" value="ECO:0007669"/>
    <property type="project" value="TreeGrafter"/>
</dbReference>
<evidence type="ECO:0000256" key="4">
    <source>
        <dbReference type="ARBA" id="ARBA00022692"/>
    </source>
</evidence>
<feature type="transmembrane region" description="Helical" evidence="10">
    <location>
        <begin position="31"/>
        <end position="51"/>
    </location>
</feature>
<keyword evidence="8 10" id="KW-0472">Membrane</keyword>
<dbReference type="GO" id="GO:0051453">
    <property type="term" value="P:regulation of intracellular pH"/>
    <property type="evidence" value="ECO:0007669"/>
    <property type="project" value="TreeGrafter"/>
</dbReference>
<feature type="transmembrane region" description="Helical" evidence="10">
    <location>
        <begin position="6"/>
        <end position="24"/>
    </location>
</feature>
<keyword evidence="7" id="KW-0406">Ion transport</keyword>
<organism evidence="12 13">
    <name type="scientific">Nitrospira lenta</name>
    <dbReference type="NCBI Taxonomy" id="1436998"/>
    <lineage>
        <taxon>Bacteria</taxon>
        <taxon>Pseudomonadati</taxon>
        <taxon>Nitrospirota</taxon>
        <taxon>Nitrospiria</taxon>
        <taxon>Nitrospirales</taxon>
        <taxon>Nitrospiraceae</taxon>
        <taxon>Nitrospira</taxon>
    </lineage>
</organism>
<name>A0A330L5S9_9BACT</name>
<dbReference type="InterPro" id="IPR006153">
    <property type="entry name" value="Cation/H_exchanger_TM"/>
</dbReference>
<dbReference type="AlphaFoldDB" id="A0A330L5S9"/>
<evidence type="ECO:0000256" key="9">
    <source>
        <dbReference type="ARBA" id="ARBA00023201"/>
    </source>
</evidence>
<dbReference type="InterPro" id="IPR018422">
    <property type="entry name" value="Cation/H_exchanger_CPA1"/>
</dbReference>
<keyword evidence="3" id="KW-1003">Cell membrane</keyword>
<keyword evidence="13" id="KW-1185">Reference proteome</keyword>
<accession>A0A330L5S9</accession>
<dbReference type="Proteomes" id="UP000248168">
    <property type="component" value="Unassembled WGS sequence"/>
</dbReference>
<proteinExistence type="predicted"/>
<reference evidence="13" key="1">
    <citation type="submission" date="2018-04" db="EMBL/GenBank/DDBJ databases">
        <authorList>
            <person name="Lucker S."/>
            <person name="Sakoula D."/>
        </authorList>
    </citation>
    <scope>NUCLEOTIDE SEQUENCE [LARGE SCALE GENOMIC DNA]</scope>
</reference>
<evidence type="ECO:0000256" key="3">
    <source>
        <dbReference type="ARBA" id="ARBA00022475"/>
    </source>
</evidence>
<feature type="transmembrane region" description="Helical" evidence="10">
    <location>
        <begin position="86"/>
        <end position="108"/>
    </location>
</feature>
<protein>
    <recommendedName>
        <fullName evidence="11">Cation/H+ exchanger transmembrane domain-containing protein</fullName>
    </recommendedName>
</protein>
<dbReference type="Pfam" id="PF00999">
    <property type="entry name" value="Na_H_Exchanger"/>
    <property type="match status" value="1"/>
</dbReference>
<evidence type="ECO:0000256" key="5">
    <source>
        <dbReference type="ARBA" id="ARBA00022989"/>
    </source>
</evidence>